<keyword evidence="4" id="KW-1185">Reference proteome</keyword>
<accession>A0A931J5D0</accession>
<evidence type="ECO:0000256" key="1">
    <source>
        <dbReference type="SAM" id="MobiDB-lite"/>
    </source>
</evidence>
<sequence>MTMRGAFAGLALTGLLAQPLVMAQELPAPAPLLAAARPWNSLNAPQREALRPLAGQWSELDATTQEKWLKVAARYPNLAADEQQRLQLRMAEWSRLSPQERLRARIGWQDAKRVTAAERQAKWERYQALPQEERQALQERAAQRRAPAPQKPATPLLVQAGPGVSTVPLTQLAAKPVAPRKRPLQVSGLDPVTLLPKAPARAASAP</sequence>
<protein>
    <submittedName>
        <fullName evidence="3">DUF3106 domain-containing protein</fullName>
    </submittedName>
</protein>
<evidence type="ECO:0000256" key="2">
    <source>
        <dbReference type="SAM" id="SignalP"/>
    </source>
</evidence>
<dbReference type="AlphaFoldDB" id="A0A931J5D0"/>
<feature type="region of interest" description="Disordered" evidence="1">
    <location>
        <begin position="173"/>
        <end position="206"/>
    </location>
</feature>
<evidence type="ECO:0000313" key="3">
    <source>
        <dbReference type="EMBL" id="MBH9577844.1"/>
    </source>
</evidence>
<feature type="chain" id="PRO_5037529735" evidence="2">
    <location>
        <begin position="24"/>
        <end position="206"/>
    </location>
</feature>
<comment type="caution">
    <text evidence="3">The sequence shown here is derived from an EMBL/GenBank/DDBJ whole genome shotgun (WGS) entry which is preliminary data.</text>
</comment>
<feature type="compositionally biased region" description="Low complexity" evidence="1">
    <location>
        <begin position="138"/>
        <end position="148"/>
    </location>
</feature>
<dbReference type="InterPro" id="IPR021455">
    <property type="entry name" value="DUF3106"/>
</dbReference>
<dbReference type="RefSeq" id="WP_198111613.1">
    <property type="nucleotide sequence ID" value="NZ_JAEDAK010000008.1"/>
</dbReference>
<gene>
    <name evidence="3" type="ORF">I7X39_13145</name>
</gene>
<evidence type="ECO:0000313" key="4">
    <source>
        <dbReference type="Proteomes" id="UP000613266"/>
    </source>
</evidence>
<dbReference type="Proteomes" id="UP000613266">
    <property type="component" value="Unassembled WGS sequence"/>
</dbReference>
<proteinExistence type="predicted"/>
<organism evidence="3 4">
    <name type="scientific">Inhella proteolytica</name>
    <dbReference type="NCBI Taxonomy" id="2795029"/>
    <lineage>
        <taxon>Bacteria</taxon>
        <taxon>Pseudomonadati</taxon>
        <taxon>Pseudomonadota</taxon>
        <taxon>Betaproteobacteria</taxon>
        <taxon>Burkholderiales</taxon>
        <taxon>Sphaerotilaceae</taxon>
        <taxon>Inhella</taxon>
    </lineage>
</organism>
<feature type="region of interest" description="Disordered" evidence="1">
    <location>
        <begin position="134"/>
        <end position="157"/>
    </location>
</feature>
<name>A0A931J5D0_9BURK</name>
<dbReference type="EMBL" id="JAEDAK010000008">
    <property type="protein sequence ID" value="MBH9577844.1"/>
    <property type="molecule type" value="Genomic_DNA"/>
</dbReference>
<feature type="signal peptide" evidence="2">
    <location>
        <begin position="1"/>
        <end position="23"/>
    </location>
</feature>
<reference evidence="3" key="1">
    <citation type="submission" date="2020-12" db="EMBL/GenBank/DDBJ databases">
        <title>The genome sequence of Inhella sp. 1Y17.</title>
        <authorList>
            <person name="Liu Y."/>
        </authorList>
    </citation>
    <scope>NUCLEOTIDE SEQUENCE</scope>
    <source>
        <strain evidence="3">1Y17</strain>
    </source>
</reference>
<dbReference type="Pfam" id="PF11304">
    <property type="entry name" value="DUF3106"/>
    <property type="match status" value="1"/>
</dbReference>
<keyword evidence="2" id="KW-0732">Signal</keyword>